<feature type="binding site" evidence="7">
    <location>
        <position position="110"/>
    </location>
    <ligand>
        <name>Zn(2+)</name>
        <dbReference type="ChEBI" id="CHEBI:29105"/>
        <note>catalytic</note>
    </ligand>
</feature>
<reference evidence="8 9" key="1">
    <citation type="submission" date="2013-11" db="EMBL/GenBank/DDBJ databases">
        <title>Single cell genomics of uncultured Tannerella BU063 (oral taxon 286).</title>
        <authorList>
            <person name="Beall C.J."/>
            <person name="Campbell A.G."/>
            <person name="Griffen A.L."/>
            <person name="Podar M."/>
            <person name="Leys E.J."/>
        </authorList>
    </citation>
    <scope>NUCLEOTIDE SEQUENCE [LARGE SCALE GENOMIC DNA]</scope>
    <source>
        <strain evidence="8">Cell 2</strain>
    </source>
</reference>
<gene>
    <name evidence="7" type="primary">ybeY</name>
    <name evidence="8" type="ORF">N425_02830</name>
</gene>
<dbReference type="GO" id="GO:0004222">
    <property type="term" value="F:metalloendopeptidase activity"/>
    <property type="evidence" value="ECO:0007669"/>
    <property type="project" value="InterPro"/>
</dbReference>
<evidence type="ECO:0000256" key="6">
    <source>
        <dbReference type="ARBA" id="ARBA00022833"/>
    </source>
</evidence>
<accession>W2C851</accession>
<comment type="cofactor">
    <cofactor evidence="7">
        <name>Zn(2+)</name>
        <dbReference type="ChEBI" id="CHEBI:29105"/>
    </cofactor>
    <text evidence="7">Binds 1 zinc ion.</text>
</comment>
<name>W2C851_9BACT</name>
<comment type="subcellular location">
    <subcellularLocation>
        <location evidence="7">Cytoplasm</location>
    </subcellularLocation>
</comment>
<dbReference type="InterPro" id="IPR002036">
    <property type="entry name" value="YbeY"/>
</dbReference>
<dbReference type="Gene3D" id="3.40.390.30">
    <property type="entry name" value="Metalloproteases ('zincins'), catalytic domain"/>
    <property type="match status" value="1"/>
</dbReference>
<dbReference type="PANTHER" id="PTHR46986">
    <property type="entry name" value="ENDORIBONUCLEASE YBEY, CHLOROPLASTIC"/>
    <property type="match status" value="1"/>
</dbReference>
<evidence type="ECO:0000256" key="5">
    <source>
        <dbReference type="ARBA" id="ARBA00022801"/>
    </source>
</evidence>
<proteinExistence type="inferred from homology"/>
<dbReference type="SUPFAM" id="SSF55486">
    <property type="entry name" value="Metalloproteases ('zincins'), catalytic domain"/>
    <property type="match status" value="1"/>
</dbReference>
<keyword evidence="5 7" id="KW-0378">Hydrolase</keyword>
<keyword evidence="3 7" id="KW-0479">Metal-binding</keyword>
<evidence type="ECO:0000256" key="2">
    <source>
        <dbReference type="ARBA" id="ARBA00022722"/>
    </source>
</evidence>
<keyword evidence="4 7" id="KW-0255">Endonuclease</keyword>
<comment type="function">
    <text evidence="7">Single strand-specific metallo-endoribonuclease involved in late-stage 70S ribosome quality control and in maturation of the 3' terminus of the 16S rRNA.</text>
</comment>
<evidence type="ECO:0000256" key="4">
    <source>
        <dbReference type="ARBA" id="ARBA00022759"/>
    </source>
</evidence>
<dbReference type="EC" id="3.1.-.-" evidence="7"/>
<dbReference type="Pfam" id="PF02130">
    <property type="entry name" value="YbeY"/>
    <property type="match status" value="1"/>
</dbReference>
<dbReference type="NCBIfam" id="TIGR00043">
    <property type="entry name" value="rRNA maturation RNase YbeY"/>
    <property type="match status" value="1"/>
</dbReference>
<dbReference type="PATRIC" id="fig|1411148.3.peg.331"/>
<keyword evidence="7" id="KW-0698">rRNA processing</keyword>
<keyword evidence="7" id="KW-0963">Cytoplasm</keyword>
<evidence type="ECO:0000313" key="8">
    <source>
        <dbReference type="EMBL" id="ETK02631.1"/>
    </source>
</evidence>
<dbReference type="Proteomes" id="UP000018837">
    <property type="component" value="Unassembled WGS sequence"/>
</dbReference>
<keyword evidence="2 7" id="KW-0540">Nuclease</keyword>
<dbReference type="EMBL" id="AYUF01000311">
    <property type="protein sequence ID" value="ETK02631.1"/>
    <property type="molecule type" value="Genomic_DNA"/>
</dbReference>
<evidence type="ECO:0000256" key="3">
    <source>
        <dbReference type="ARBA" id="ARBA00022723"/>
    </source>
</evidence>
<dbReference type="HAMAP" id="MF_00009">
    <property type="entry name" value="Endoribonucl_YbeY"/>
    <property type="match status" value="1"/>
</dbReference>
<evidence type="ECO:0000256" key="1">
    <source>
        <dbReference type="ARBA" id="ARBA00010875"/>
    </source>
</evidence>
<dbReference type="GO" id="GO:0005737">
    <property type="term" value="C:cytoplasm"/>
    <property type="evidence" value="ECO:0007669"/>
    <property type="project" value="UniProtKB-SubCell"/>
</dbReference>
<comment type="caution">
    <text evidence="8">The sequence shown here is derived from an EMBL/GenBank/DDBJ whole genome shotgun (WGS) entry which is preliminary data.</text>
</comment>
<dbReference type="GO" id="GO:0006364">
    <property type="term" value="P:rRNA processing"/>
    <property type="evidence" value="ECO:0007669"/>
    <property type="project" value="UniProtKB-UniRule"/>
</dbReference>
<organism evidence="8 9">
    <name type="scientific">Tannerella sp. oral taxon BU063 isolate Cell 2</name>
    <dbReference type="NCBI Taxonomy" id="1411148"/>
    <lineage>
        <taxon>Bacteria</taxon>
        <taxon>Pseudomonadati</taxon>
        <taxon>Bacteroidota</taxon>
        <taxon>Bacteroidia</taxon>
        <taxon>Bacteroidales</taxon>
        <taxon>Tannerellaceae</taxon>
        <taxon>Tannerella</taxon>
    </lineage>
</organism>
<protein>
    <recommendedName>
        <fullName evidence="7">Endoribonuclease YbeY</fullName>
        <ecNumber evidence="7">3.1.-.-</ecNumber>
    </recommendedName>
</protein>
<feature type="binding site" evidence="7">
    <location>
        <position position="106"/>
    </location>
    <ligand>
        <name>Zn(2+)</name>
        <dbReference type="ChEBI" id="CHEBI:29105"/>
        <note>catalytic</note>
    </ligand>
</feature>
<keyword evidence="6 7" id="KW-0862">Zinc</keyword>
<evidence type="ECO:0000256" key="7">
    <source>
        <dbReference type="HAMAP-Rule" id="MF_00009"/>
    </source>
</evidence>
<dbReference type="AlphaFoldDB" id="W2C851"/>
<dbReference type="InterPro" id="IPR023091">
    <property type="entry name" value="MetalPrtase_cat_dom_sf_prd"/>
</dbReference>
<feature type="binding site" evidence="7">
    <location>
        <position position="116"/>
    </location>
    <ligand>
        <name>Zn(2+)</name>
        <dbReference type="ChEBI" id="CHEBI:29105"/>
        <note>catalytic</note>
    </ligand>
</feature>
<dbReference type="GO" id="GO:0004521">
    <property type="term" value="F:RNA endonuclease activity"/>
    <property type="evidence" value="ECO:0007669"/>
    <property type="project" value="UniProtKB-UniRule"/>
</dbReference>
<keyword evidence="7" id="KW-0690">Ribosome biogenesis</keyword>
<sequence length="154" mass="17914">MITYNFEGIKRPEFLRRLTSAWIRLVAARHGKKVGDITYLFCSEEKMLETNQKFLQHDYYTDIITFDNSEGDTISGDIIIAPDTVRSNAAKYGTHFRDEFRRVIIHGILHLCGIDDKAPGAREIMERHENEALALFRKMTDREPKKPKEPKESK</sequence>
<evidence type="ECO:0000313" key="9">
    <source>
        <dbReference type="Proteomes" id="UP000018837"/>
    </source>
</evidence>
<comment type="similarity">
    <text evidence="1 7">Belongs to the endoribonuclease YbeY family.</text>
</comment>
<dbReference type="PANTHER" id="PTHR46986:SF1">
    <property type="entry name" value="ENDORIBONUCLEASE YBEY, CHLOROPLASTIC"/>
    <property type="match status" value="1"/>
</dbReference>
<dbReference type="GO" id="GO:0008270">
    <property type="term" value="F:zinc ion binding"/>
    <property type="evidence" value="ECO:0007669"/>
    <property type="project" value="UniProtKB-UniRule"/>
</dbReference>